<dbReference type="EMBL" id="JAAMOW010000004">
    <property type="protein sequence ID" value="NGY05003.1"/>
    <property type="molecule type" value="Genomic_DNA"/>
</dbReference>
<dbReference type="Proteomes" id="UP000472676">
    <property type="component" value="Unassembled WGS sequence"/>
</dbReference>
<organism evidence="15 16">
    <name type="scientific">Solimonas terrae</name>
    <dbReference type="NCBI Taxonomy" id="1396819"/>
    <lineage>
        <taxon>Bacteria</taxon>
        <taxon>Pseudomonadati</taxon>
        <taxon>Pseudomonadota</taxon>
        <taxon>Gammaproteobacteria</taxon>
        <taxon>Nevskiales</taxon>
        <taxon>Nevskiaceae</taxon>
        <taxon>Solimonas</taxon>
    </lineage>
</organism>
<evidence type="ECO:0000313" key="16">
    <source>
        <dbReference type="Proteomes" id="UP000472676"/>
    </source>
</evidence>
<dbReference type="InterPro" id="IPR012910">
    <property type="entry name" value="Plug_dom"/>
</dbReference>
<keyword evidence="8" id="KW-0798">TonB box</keyword>
<feature type="chain" id="PRO_5026915611" evidence="13">
    <location>
        <begin position="27"/>
        <end position="850"/>
    </location>
</feature>
<reference evidence="15 16" key="1">
    <citation type="journal article" date="2014" name="Int. J. Syst. Evol. Microbiol.">
        <title>Solimonas terrae sp. nov., isolated from soil.</title>
        <authorList>
            <person name="Kim S.J."/>
            <person name="Moon J.Y."/>
            <person name="Weon H.Y."/>
            <person name="Ahn J.H."/>
            <person name="Chen W.M."/>
            <person name="Kwon S.W."/>
        </authorList>
    </citation>
    <scope>NUCLEOTIDE SEQUENCE [LARGE SCALE GENOMIC DNA]</scope>
    <source>
        <strain evidence="15 16">KIS83-12</strain>
    </source>
</reference>
<evidence type="ECO:0000256" key="12">
    <source>
        <dbReference type="SAM" id="MobiDB-lite"/>
    </source>
</evidence>
<evidence type="ECO:0000256" key="10">
    <source>
        <dbReference type="ARBA" id="ARBA00023237"/>
    </source>
</evidence>
<evidence type="ECO:0000256" key="8">
    <source>
        <dbReference type="ARBA" id="ARBA00023077"/>
    </source>
</evidence>
<keyword evidence="9 11" id="KW-0472">Membrane</keyword>
<dbReference type="GO" id="GO:0006826">
    <property type="term" value="P:iron ion transport"/>
    <property type="evidence" value="ECO:0007669"/>
    <property type="project" value="UniProtKB-KW"/>
</dbReference>
<gene>
    <name evidence="15" type="ORF">G7Y85_09510</name>
</gene>
<dbReference type="Gene3D" id="2.40.170.20">
    <property type="entry name" value="TonB-dependent receptor, beta-barrel domain"/>
    <property type="match status" value="2"/>
</dbReference>
<keyword evidence="6" id="KW-0408">Iron</keyword>
<dbReference type="PANTHER" id="PTHR32552:SF81">
    <property type="entry name" value="TONB-DEPENDENT OUTER MEMBRANE RECEPTOR"/>
    <property type="match status" value="1"/>
</dbReference>
<name>A0A6M2BSC3_9GAMM</name>
<dbReference type="PROSITE" id="PS52016">
    <property type="entry name" value="TONB_DEPENDENT_REC_3"/>
    <property type="match status" value="1"/>
</dbReference>
<sequence>MKRFSRRGAASLALCPALLLALPAAAQQTASPGDEATQVAPSAASGPEATTDVYSSIPLPAAPPAPVAAPQAAPASGIAEVIVTARRTAENLQDVPVAISTMNADDLQREQINTPQDLQGRVPSLVISSSSQMRNTESPTIRGQGAQYGASPGVVIYMAEVPLPSDPVANNQGGPGKFLDLSNLQILKGSQGTLFGRNTTGGAMLLEPHKPEPEFSASLQAGASSYAGQSYEGMVNIPLIGDTLMSRFAGQFVQRDGFTRDVVSGKDYDSKHYWTGRGALTWRPTDSVENYFMGYYTNSSDNGTATVIKQVNREGINQAIPATVGLGALSQIPGLDLTQVANLGCLVVNLFGPSTNCGQDILDEQAARGNRKVQLSADPTDNLNTGAVVDQFSYDLDEDLKLRNIASYSSFTHQYRWDLDGSRAAFNDFINPRDNDEANLDTVTEELQLQGKALNDALKYVVGGYYEHTDSKGQIDGTSLFFVNVVQKYDLTKRSIAPFAQGTYDLGALFDALSGLSLTAGVRYTWDDTDGTASIRQVAAGLVPLVDASHDAEAKASALTYTAGLDYKLGTTLLYGKVSRGYKSGGISVVVVNPDHYTYKPEYVTNYELGEKTDFEIAGIPARINSAVYYTDYKNLQKAGSDAYVPPHSLSPVPQLGEAIFNVGKAWVAGFEMDATIEPFTGFTFVGSYGYTRGEYQKFDLLYAGATQQLDCSGQQRQSGDVLELSCIPYDAPRHQYSLSARYLLPFDPAYGDIEPSVTYAWTDSHYSAQTTLPGDEPGAELPAAGLLNASISWRHIMNSQFDLQLYGTNLANKEYRISNSNQWHLTYFDSAIYSEPRIVGANLSYRWGN</sequence>
<evidence type="ECO:0000256" key="5">
    <source>
        <dbReference type="ARBA" id="ARBA00022692"/>
    </source>
</evidence>
<comment type="caution">
    <text evidence="15">The sequence shown here is derived from an EMBL/GenBank/DDBJ whole genome shotgun (WGS) entry which is preliminary data.</text>
</comment>
<keyword evidence="15" id="KW-0675">Receptor</keyword>
<evidence type="ECO:0000256" key="11">
    <source>
        <dbReference type="PROSITE-ProRule" id="PRU01360"/>
    </source>
</evidence>
<feature type="region of interest" description="Disordered" evidence="12">
    <location>
        <begin position="32"/>
        <end position="57"/>
    </location>
</feature>
<evidence type="ECO:0000256" key="13">
    <source>
        <dbReference type="SAM" id="SignalP"/>
    </source>
</evidence>
<evidence type="ECO:0000256" key="6">
    <source>
        <dbReference type="ARBA" id="ARBA00023004"/>
    </source>
</evidence>
<comment type="similarity">
    <text evidence="11">Belongs to the TonB-dependent receptor family.</text>
</comment>
<evidence type="ECO:0000256" key="7">
    <source>
        <dbReference type="ARBA" id="ARBA00023065"/>
    </source>
</evidence>
<dbReference type="RefSeq" id="WP_166255470.1">
    <property type="nucleotide sequence ID" value="NZ_JAAMOW010000004.1"/>
</dbReference>
<evidence type="ECO:0000313" key="15">
    <source>
        <dbReference type="EMBL" id="NGY05003.1"/>
    </source>
</evidence>
<keyword evidence="3 11" id="KW-1134">Transmembrane beta strand</keyword>
<keyword evidence="13" id="KW-0732">Signal</keyword>
<keyword evidence="2 11" id="KW-0813">Transport</keyword>
<dbReference type="InterPro" id="IPR036942">
    <property type="entry name" value="Beta-barrel_TonB_sf"/>
</dbReference>
<evidence type="ECO:0000259" key="14">
    <source>
        <dbReference type="Pfam" id="PF07715"/>
    </source>
</evidence>
<feature type="domain" description="TonB-dependent receptor plug" evidence="14">
    <location>
        <begin position="92"/>
        <end position="203"/>
    </location>
</feature>
<dbReference type="AlphaFoldDB" id="A0A6M2BSC3"/>
<keyword evidence="16" id="KW-1185">Reference proteome</keyword>
<feature type="signal peptide" evidence="13">
    <location>
        <begin position="1"/>
        <end position="26"/>
    </location>
</feature>
<evidence type="ECO:0000256" key="1">
    <source>
        <dbReference type="ARBA" id="ARBA00004571"/>
    </source>
</evidence>
<evidence type="ECO:0000256" key="3">
    <source>
        <dbReference type="ARBA" id="ARBA00022452"/>
    </source>
</evidence>
<accession>A0A6M2BSC3</accession>
<keyword evidence="7" id="KW-0406">Ion transport</keyword>
<dbReference type="PANTHER" id="PTHR32552">
    <property type="entry name" value="FERRICHROME IRON RECEPTOR-RELATED"/>
    <property type="match status" value="1"/>
</dbReference>
<evidence type="ECO:0000256" key="2">
    <source>
        <dbReference type="ARBA" id="ARBA00022448"/>
    </source>
</evidence>
<keyword evidence="10 11" id="KW-0998">Cell outer membrane</keyword>
<dbReference type="InterPro" id="IPR039426">
    <property type="entry name" value="TonB-dep_rcpt-like"/>
</dbReference>
<keyword evidence="4" id="KW-0410">Iron transport</keyword>
<evidence type="ECO:0000256" key="9">
    <source>
        <dbReference type="ARBA" id="ARBA00023136"/>
    </source>
</evidence>
<dbReference type="SUPFAM" id="SSF56935">
    <property type="entry name" value="Porins"/>
    <property type="match status" value="1"/>
</dbReference>
<proteinExistence type="inferred from homology"/>
<evidence type="ECO:0000256" key="4">
    <source>
        <dbReference type="ARBA" id="ARBA00022496"/>
    </source>
</evidence>
<comment type="subcellular location">
    <subcellularLocation>
        <location evidence="1 11">Cell outer membrane</location>
        <topology evidence="1 11">Multi-pass membrane protein</topology>
    </subcellularLocation>
</comment>
<protein>
    <submittedName>
        <fullName evidence="15">TonB-dependent receptor plug domain-containing protein</fullName>
    </submittedName>
</protein>
<dbReference type="Pfam" id="PF07715">
    <property type="entry name" value="Plug"/>
    <property type="match status" value="1"/>
</dbReference>
<keyword evidence="5 11" id="KW-0812">Transmembrane</keyword>
<dbReference type="GO" id="GO:0009279">
    <property type="term" value="C:cell outer membrane"/>
    <property type="evidence" value="ECO:0007669"/>
    <property type="project" value="UniProtKB-SubCell"/>
</dbReference>